<evidence type="ECO:0000259" key="1">
    <source>
        <dbReference type="PROSITE" id="PS50042"/>
    </source>
</evidence>
<proteinExistence type="predicted"/>
<keyword evidence="3" id="KW-1185">Reference proteome</keyword>
<evidence type="ECO:0000313" key="2">
    <source>
        <dbReference type="EMBL" id="TXN36108.1"/>
    </source>
</evidence>
<dbReference type="Pfam" id="PF00027">
    <property type="entry name" value="cNMP_binding"/>
    <property type="match status" value="1"/>
</dbReference>
<dbReference type="PROSITE" id="PS50042">
    <property type="entry name" value="CNMP_BINDING_3"/>
    <property type="match status" value="1"/>
</dbReference>
<dbReference type="Proteomes" id="UP000321456">
    <property type="component" value="Unassembled WGS sequence"/>
</dbReference>
<dbReference type="InterPro" id="IPR018490">
    <property type="entry name" value="cNMP-bd_dom_sf"/>
</dbReference>
<comment type="caution">
    <text evidence="2">The sequence shown here is derived from an EMBL/GenBank/DDBJ whole genome shotgun (WGS) entry which is preliminary data.</text>
</comment>
<dbReference type="InterPro" id="IPR014710">
    <property type="entry name" value="RmlC-like_jellyroll"/>
</dbReference>
<accession>A0A5C8V5P3</accession>
<dbReference type="SUPFAM" id="SSF51206">
    <property type="entry name" value="cAMP-binding domain-like"/>
    <property type="match status" value="1"/>
</dbReference>
<evidence type="ECO:0000313" key="3">
    <source>
        <dbReference type="Proteomes" id="UP000321456"/>
    </source>
</evidence>
<gene>
    <name evidence="2" type="ORF">FVB32_16250</name>
</gene>
<protein>
    <submittedName>
        <fullName evidence="2">Crp/Fnr family transcriptional regulator</fullName>
    </submittedName>
</protein>
<dbReference type="InterPro" id="IPR000595">
    <property type="entry name" value="cNMP-bd_dom"/>
</dbReference>
<sequence>MTSGFIKTIFSRLIRLCCVTFKKKSVTLKEKIRILISSFEILNKEEVEIIVEKTIVGKFKKGTLLLKEGQIPTKCYMVVEGCVREYLIKDGEEKSTAFFMEGDTFTPHSQDSKPSKHYWECVEDCILTISDSSFEEKIRAALPRLDAVFQKIAIEKINKAKEEWSQFITSSPEERYLNLLETKPVLLNRIPQHQIASYLGMKPQSLSRIRKRLLSNKS</sequence>
<name>A0A5C8V5P3_9FLAO</name>
<dbReference type="Gene3D" id="2.60.120.10">
    <property type="entry name" value="Jelly Rolls"/>
    <property type="match status" value="1"/>
</dbReference>
<organism evidence="2 3">
    <name type="scientific">Flagellimonas hymeniacidonis</name>
    <dbReference type="NCBI Taxonomy" id="2603628"/>
    <lineage>
        <taxon>Bacteria</taxon>
        <taxon>Pseudomonadati</taxon>
        <taxon>Bacteroidota</taxon>
        <taxon>Flavobacteriia</taxon>
        <taxon>Flavobacteriales</taxon>
        <taxon>Flavobacteriaceae</taxon>
        <taxon>Flagellimonas</taxon>
    </lineage>
</organism>
<dbReference type="CDD" id="cd00038">
    <property type="entry name" value="CAP_ED"/>
    <property type="match status" value="1"/>
</dbReference>
<dbReference type="AlphaFoldDB" id="A0A5C8V5P3"/>
<reference evidence="2 3" key="1">
    <citation type="submission" date="2019-08" db="EMBL/GenBank/DDBJ databases">
        <title>Professor.</title>
        <authorList>
            <person name="Park J.S."/>
        </authorList>
    </citation>
    <scope>NUCLEOTIDE SEQUENCE [LARGE SCALE GENOMIC DNA]</scope>
    <source>
        <strain evidence="2 3">176CP5-101</strain>
    </source>
</reference>
<dbReference type="EMBL" id="VRUR01000002">
    <property type="protein sequence ID" value="TXN36108.1"/>
    <property type="molecule type" value="Genomic_DNA"/>
</dbReference>
<feature type="domain" description="Cyclic nucleotide-binding" evidence="1">
    <location>
        <begin position="38"/>
        <end position="105"/>
    </location>
</feature>